<feature type="non-terminal residue" evidence="2">
    <location>
        <position position="99"/>
    </location>
</feature>
<feature type="transmembrane region" description="Helical" evidence="1">
    <location>
        <begin position="40"/>
        <end position="65"/>
    </location>
</feature>
<evidence type="ECO:0000313" key="2">
    <source>
        <dbReference type="EMBL" id="CAE7478540.1"/>
    </source>
</evidence>
<reference evidence="2" key="1">
    <citation type="submission" date="2021-02" db="EMBL/GenBank/DDBJ databases">
        <authorList>
            <person name="Dougan E. K."/>
            <person name="Rhodes N."/>
            <person name="Thang M."/>
            <person name="Chan C."/>
        </authorList>
    </citation>
    <scope>NUCLEOTIDE SEQUENCE</scope>
</reference>
<evidence type="ECO:0000256" key="1">
    <source>
        <dbReference type="SAM" id="Phobius"/>
    </source>
</evidence>
<evidence type="ECO:0000313" key="3">
    <source>
        <dbReference type="Proteomes" id="UP000649617"/>
    </source>
</evidence>
<keyword evidence="3" id="KW-1185">Reference proteome</keyword>
<organism evidence="2 3">
    <name type="scientific">Symbiodinium pilosum</name>
    <name type="common">Dinoflagellate</name>
    <dbReference type="NCBI Taxonomy" id="2952"/>
    <lineage>
        <taxon>Eukaryota</taxon>
        <taxon>Sar</taxon>
        <taxon>Alveolata</taxon>
        <taxon>Dinophyceae</taxon>
        <taxon>Suessiales</taxon>
        <taxon>Symbiodiniaceae</taxon>
        <taxon>Symbiodinium</taxon>
    </lineage>
</organism>
<name>A0A812SJI8_SYMPI</name>
<proteinExistence type="predicted"/>
<comment type="caution">
    <text evidence="2">The sequence shown here is derived from an EMBL/GenBank/DDBJ whole genome shotgun (WGS) entry which is preliminary data.</text>
</comment>
<keyword evidence="1" id="KW-1133">Transmembrane helix</keyword>
<protein>
    <submittedName>
        <fullName evidence="2">Uncharacterized protein</fullName>
    </submittedName>
</protein>
<dbReference type="EMBL" id="CAJNIZ010024649">
    <property type="protein sequence ID" value="CAE7478540.1"/>
    <property type="molecule type" value="Genomic_DNA"/>
</dbReference>
<sequence length="99" mass="11311">LEMDMDDTYKLADSFGLLDEVKPQRWETSQRVWEPSPSRAMIAATAFLRVVALAVAFFFAAQYFIRYAPARFRNTLPVILLKATCMLNAAASDDETWEQ</sequence>
<gene>
    <name evidence="2" type="ORF">SPIL2461_LOCUS12195</name>
</gene>
<feature type="non-terminal residue" evidence="2">
    <location>
        <position position="1"/>
    </location>
</feature>
<accession>A0A812SJI8</accession>
<dbReference type="AlphaFoldDB" id="A0A812SJI8"/>
<keyword evidence="1" id="KW-0812">Transmembrane</keyword>
<keyword evidence="1" id="KW-0472">Membrane</keyword>
<dbReference type="OrthoDB" id="449430at2759"/>
<dbReference type="Proteomes" id="UP000649617">
    <property type="component" value="Unassembled WGS sequence"/>
</dbReference>